<proteinExistence type="predicted"/>
<dbReference type="AlphaFoldDB" id="A0AAV3PD86"/>
<dbReference type="EMBL" id="BAABME010001185">
    <property type="protein sequence ID" value="GAA0148113.1"/>
    <property type="molecule type" value="Genomic_DNA"/>
</dbReference>
<feature type="region of interest" description="Disordered" evidence="1">
    <location>
        <begin position="163"/>
        <end position="196"/>
    </location>
</feature>
<evidence type="ECO:0000313" key="3">
    <source>
        <dbReference type="Proteomes" id="UP001454036"/>
    </source>
</evidence>
<dbReference type="Proteomes" id="UP001454036">
    <property type="component" value="Unassembled WGS sequence"/>
</dbReference>
<name>A0AAV3PD86_LITER</name>
<feature type="compositionally biased region" description="Basic residues" evidence="1">
    <location>
        <begin position="167"/>
        <end position="196"/>
    </location>
</feature>
<reference evidence="2 3" key="1">
    <citation type="submission" date="2024-01" db="EMBL/GenBank/DDBJ databases">
        <title>The complete chloroplast genome sequence of Lithospermum erythrorhizon: insights into the phylogenetic relationship among Boraginaceae species and the maternal lineages of purple gromwells.</title>
        <authorList>
            <person name="Okada T."/>
            <person name="Watanabe K."/>
        </authorList>
    </citation>
    <scope>NUCLEOTIDE SEQUENCE [LARGE SCALE GENOMIC DNA]</scope>
</reference>
<evidence type="ECO:0000313" key="2">
    <source>
        <dbReference type="EMBL" id="GAA0148113.1"/>
    </source>
</evidence>
<protein>
    <submittedName>
        <fullName evidence="2">Uncharacterized protein</fullName>
    </submittedName>
</protein>
<sequence>MDVLVQHPSEIRRVSSCEHGWANDKLDSGMRKCNLMEDVGSKLVDDLVMLLPLPKDECDDYCHSLEEPEDVKASQPETLNNVIQTCSEEDAMASNMEVDGASNMEEDVYNIEKPLGPAHPISLLIPVAAEITSAMKGSRQRRCLETKTLSVSWAPDVYDPPVTSRCHSVKSKPHKHSRHQKKSSIKSIRKGSKVNK</sequence>
<organism evidence="2 3">
    <name type="scientific">Lithospermum erythrorhizon</name>
    <name type="common">Purple gromwell</name>
    <name type="synonym">Lithospermum officinale var. erythrorhizon</name>
    <dbReference type="NCBI Taxonomy" id="34254"/>
    <lineage>
        <taxon>Eukaryota</taxon>
        <taxon>Viridiplantae</taxon>
        <taxon>Streptophyta</taxon>
        <taxon>Embryophyta</taxon>
        <taxon>Tracheophyta</taxon>
        <taxon>Spermatophyta</taxon>
        <taxon>Magnoliopsida</taxon>
        <taxon>eudicotyledons</taxon>
        <taxon>Gunneridae</taxon>
        <taxon>Pentapetalae</taxon>
        <taxon>asterids</taxon>
        <taxon>lamiids</taxon>
        <taxon>Boraginales</taxon>
        <taxon>Boraginaceae</taxon>
        <taxon>Boraginoideae</taxon>
        <taxon>Lithospermeae</taxon>
        <taxon>Lithospermum</taxon>
    </lineage>
</organism>
<dbReference type="PANTHER" id="PTHR34952:SF2">
    <property type="entry name" value="OS05G0113500 PROTEIN"/>
    <property type="match status" value="1"/>
</dbReference>
<comment type="caution">
    <text evidence="2">The sequence shown here is derived from an EMBL/GenBank/DDBJ whole genome shotgun (WGS) entry which is preliminary data.</text>
</comment>
<dbReference type="PANTHER" id="PTHR34952">
    <property type="entry name" value="OS05G0113500 PROTEIN"/>
    <property type="match status" value="1"/>
</dbReference>
<evidence type="ECO:0000256" key="1">
    <source>
        <dbReference type="SAM" id="MobiDB-lite"/>
    </source>
</evidence>
<accession>A0AAV3PD86</accession>
<keyword evidence="3" id="KW-1185">Reference proteome</keyword>
<gene>
    <name evidence="2" type="ORF">LIER_07642</name>
</gene>